<protein>
    <submittedName>
        <fullName evidence="2">Uncharacterized protein</fullName>
    </submittedName>
</protein>
<feature type="region of interest" description="Disordered" evidence="1">
    <location>
        <begin position="61"/>
        <end position="85"/>
    </location>
</feature>
<dbReference type="Gramene" id="ORUFI05G23360.1">
    <property type="protein sequence ID" value="ORUFI05G23360.1"/>
    <property type="gene ID" value="ORUFI05G23360"/>
</dbReference>
<proteinExistence type="predicted"/>
<reference evidence="3" key="1">
    <citation type="submission" date="2013-06" db="EMBL/GenBank/DDBJ databases">
        <authorList>
            <person name="Zhao Q."/>
        </authorList>
    </citation>
    <scope>NUCLEOTIDE SEQUENCE</scope>
    <source>
        <strain evidence="3">cv. W1943</strain>
    </source>
</reference>
<dbReference type="EnsemblPlants" id="ORUFI05G23360.1">
    <property type="protein sequence ID" value="ORUFI05G23360.1"/>
    <property type="gene ID" value="ORUFI05G23360"/>
</dbReference>
<sequence>MHAQFRFPDRANDRVWWKVSPVPFIDPNEKLCERKGKLSSNSVHVVRMLEYLTPSLAAQSLVTDEPPRRRMTAGARGQSPCPQKRRLTNQYAMSMLDVGDGVGRAQPVGDEDLARGHTEPGPEDIGVQREVCKEEAEIDEDSRDVIDLIGIGRIMNSV</sequence>
<accession>A0A0E0PPP0</accession>
<name>A0A0E0PPP0_ORYRU</name>
<evidence type="ECO:0000313" key="2">
    <source>
        <dbReference type="EnsemblPlants" id="ORUFI05G23360.1"/>
    </source>
</evidence>
<dbReference type="HOGENOM" id="CLU_1672157_0_0_1"/>
<reference evidence="2" key="2">
    <citation type="submission" date="2015-06" db="UniProtKB">
        <authorList>
            <consortium name="EnsemblPlants"/>
        </authorList>
    </citation>
    <scope>IDENTIFICATION</scope>
</reference>
<organism evidence="2 3">
    <name type="scientific">Oryza rufipogon</name>
    <name type="common">Brownbeard rice</name>
    <name type="synonym">Asian wild rice</name>
    <dbReference type="NCBI Taxonomy" id="4529"/>
    <lineage>
        <taxon>Eukaryota</taxon>
        <taxon>Viridiplantae</taxon>
        <taxon>Streptophyta</taxon>
        <taxon>Embryophyta</taxon>
        <taxon>Tracheophyta</taxon>
        <taxon>Spermatophyta</taxon>
        <taxon>Magnoliopsida</taxon>
        <taxon>Liliopsida</taxon>
        <taxon>Poales</taxon>
        <taxon>Poaceae</taxon>
        <taxon>BOP clade</taxon>
        <taxon>Oryzoideae</taxon>
        <taxon>Oryzeae</taxon>
        <taxon>Oryzinae</taxon>
        <taxon>Oryza</taxon>
    </lineage>
</organism>
<dbReference type="Proteomes" id="UP000008022">
    <property type="component" value="Unassembled WGS sequence"/>
</dbReference>
<evidence type="ECO:0000313" key="3">
    <source>
        <dbReference type="Proteomes" id="UP000008022"/>
    </source>
</evidence>
<evidence type="ECO:0000256" key="1">
    <source>
        <dbReference type="SAM" id="MobiDB-lite"/>
    </source>
</evidence>
<dbReference type="AlphaFoldDB" id="A0A0E0PPP0"/>
<keyword evidence="3" id="KW-1185">Reference proteome</keyword>